<sequence>MSRHLHSSQKSTHNPVAEIIFQPVGVGYLTLYTIVAKVGL</sequence>
<accession>A0A9P1KAF6</accession>
<protein>
    <submittedName>
        <fullName evidence="1">Uncharacterized protein</fullName>
    </submittedName>
</protein>
<dbReference type="Proteomes" id="UP000032946">
    <property type="component" value="Chromosome"/>
</dbReference>
<reference evidence="1 2" key="1">
    <citation type="submission" date="2014-02" db="EMBL/GenBank/DDBJ databases">
        <authorList>
            <person name="Genoscope - CEA"/>
        </authorList>
    </citation>
    <scope>NUCLEOTIDE SEQUENCE [LARGE SCALE GENOMIC DNA]</scope>
    <source>
        <strain evidence="1 2">PCC 8005</strain>
    </source>
</reference>
<name>A0A9P1KAF6_9CYAN</name>
<organism evidence="1 2">
    <name type="scientific">Limnospira indica PCC 8005</name>
    <dbReference type="NCBI Taxonomy" id="376219"/>
    <lineage>
        <taxon>Bacteria</taxon>
        <taxon>Bacillati</taxon>
        <taxon>Cyanobacteriota</taxon>
        <taxon>Cyanophyceae</taxon>
        <taxon>Oscillatoriophycideae</taxon>
        <taxon>Oscillatoriales</taxon>
        <taxon>Sirenicapillariaceae</taxon>
        <taxon>Limnospira</taxon>
    </lineage>
</organism>
<gene>
    <name evidence="1" type="ORF">ARTHRO_10303</name>
</gene>
<proteinExistence type="predicted"/>
<evidence type="ECO:0000313" key="2">
    <source>
        <dbReference type="Proteomes" id="UP000032946"/>
    </source>
</evidence>
<dbReference type="EMBL" id="FO818640">
    <property type="protein sequence ID" value="CDM92630.1"/>
    <property type="molecule type" value="Genomic_DNA"/>
</dbReference>
<evidence type="ECO:0000313" key="1">
    <source>
        <dbReference type="EMBL" id="CDM92630.1"/>
    </source>
</evidence>
<dbReference type="AlphaFoldDB" id="A0A9P1KAF6"/>
<keyword evidence="2" id="KW-1185">Reference proteome</keyword>